<keyword evidence="3" id="KW-0998">Cell outer membrane</keyword>
<reference evidence="8" key="1">
    <citation type="submission" date="2016-10" db="EMBL/GenBank/DDBJ databases">
        <authorList>
            <person name="Varghese N."/>
            <person name="Submissions S."/>
        </authorList>
    </citation>
    <scope>NUCLEOTIDE SEQUENCE [LARGE SCALE GENOMIC DNA]</scope>
    <source>
        <strain evidence="8">DSM 22376</strain>
    </source>
</reference>
<evidence type="ECO:0000313" key="7">
    <source>
        <dbReference type="EMBL" id="SDZ94466.1"/>
    </source>
</evidence>
<organism evidence="7 8">
    <name type="scientific">Flavobacterium gillisiae</name>
    <dbReference type="NCBI Taxonomy" id="150146"/>
    <lineage>
        <taxon>Bacteria</taxon>
        <taxon>Pseudomonadati</taxon>
        <taxon>Bacteroidota</taxon>
        <taxon>Flavobacteriia</taxon>
        <taxon>Flavobacteriales</taxon>
        <taxon>Flavobacteriaceae</taxon>
        <taxon>Flavobacterium</taxon>
    </lineage>
</organism>
<dbReference type="Pfam" id="PF00691">
    <property type="entry name" value="OmpA"/>
    <property type="match status" value="1"/>
</dbReference>
<dbReference type="PRINTS" id="PR01021">
    <property type="entry name" value="OMPADOMAIN"/>
</dbReference>
<gene>
    <name evidence="7" type="ORF">SAMN05443667_101383</name>
</gene>
<comment type="subcellular location">
    <subcellularLocation>
        <location evidence="1">Cell outer membrane</location>
    </subcellularLocation>
</comment>
<dbReference type="SUPFAM" id="SSF103088">
    <property type="entry name" value="OmpA-like"/>
    <property type="match status" value="1"/>
</dbReference>
<dbReference type="InterPro" id="IPR036737">
    <property type="entry name" value="OmpA-like_sf"/>
</dbReference>
<proteinExistence type="predicted"/>
<keyword evidence="8" id="KW-1185">Reference proteome</keyword>
<dbReference type="PANTHER" id="PTHR30329:SF21">
    <property type="entry name" value="LIPOPROTEIN YIAD-RELATED"/>
    <property type="match status" value="1"/>
</dbReference>
<dbReference type="InterPro" id="IPR050330">
    <property type="entry name" value="Bact_OuterMem_StrucFunc"/>
</dbReference>
<dbReference type="InterPro" id="IPR006665">
    <property type="entry name" value="OmpA-like"/>
</dbReference>
<dbReference type="Gene3D" id="3.30.1330.60">
    <property type="entry name" value="OmpA-like domain"/>
    <property type="match status" value="1"/>
</dbReference>
<evidence type="ECO:0000256" key="3">
    <source>
        <dbReference type="ARBA" id="ARBA00023237"/>
    </source>
</evidence>
<evidence type="ECO:0000313" key="8">
    <source>
        <dbReference type="Proteomes" id="UP000198951"/>
    </source>
</evidence>
<dbReference type="GO" id="GO:0009279">
    <property type="term" value="C:cell outer membrane"/>
    <property type="evidence" value="ECO:0007669"/>
    <property type="project" value="UniProtKB-SubCell"/>
</dbReference>
<keyword evidence="2 4" id="KW-0472">Membrane</keyword>
<dbReference type="STRING" id="150146.SAMN05443667_101383"/>
<dbReference type="Proteomes" id="UP000198951">
    <property type="component" value="Unassembled WGS sequence"/>
</dbReference>
<dbReference type="OrthoDB" id="1377196at2"/>
<evidence type="ECO:0000256" key="2">
    <source>
        <dbReference type="ARBA" id="ARBA00023136"/>
    </source>
</evidence>
<feature type="coiled-coil region" evidence="5">
    <location>
        <begin position="129"/>
        <end position="160"/>
    </location>
</feature>
<dbReference type="RefSeq" id="WP_091083909.1">
    <property type="nucleotide sequence ID" value="NZ_FNRD01000001.1"/>
</dbReference>
<evidence type="ECO:0000256" key="5">
    <source>
        <dbReference type="SAM" id="Coils"/>
    </source>
</evidence>
<evidence type="ECO:0000256" key="1">
    <source>
        <dbReference type="ARBA" id="ARBA00004442"/>
    </source>
</evidence>
<accession>A0A1H3X503</accession>
<feature type="domain" description="OmpA-like" evidence="6">
    <location>
        <begin position="221"/>
        <end position="332"/>
    </location>
</feature>
<dbReference type="InterPro" id="IPR006664">
    <property type="entry name" value="OMP_bac"/>
</dbReference>
<evidence type="ECO:0000256" key="4">
    <source>
        <dbReference type="PROSITE-ProRule" id="PRU00473"/>
    </source>
</evidence>
<dbReference type="CDD" id="cd07185">
    <property type="entry name" value="OmpA_C-like"/>
    <property type="match status" value="1"/>
</dbReference>
<dbReference type="AlphaFoldDB" id="A0A1H3X503"/>
<evidence type="ECO:0000259" key="6">
    <source>
        <dbReference type="PROSITE" id="PS51123"/>
    </source>
</evidence>
<keyword evidence="5" id="KW-0175">Coiled coil</keyword>
<dbReference type="PANTHER" id="PTHR30329">
    <property type="entry name" value="STATOR ELEMENT OF FLAGELLAR MOTOR COMPLEX"/>
    <property type="match status" value="1"/>
</dbReference>
<dbReference type="PROSITE" id="PS51123">
    <property type="entry name" value="OMPA_2"/>
    <property type="match status" value="1"/>
</dbReference>
<sequence length="332" mass="37144">MKTKITFIVLLFTAVVVGQNQNEGEIVISKAHLISLLQKFKQQDDIKLNKEEVTKELMFTNKTVKSDSLTQRVRVLENQIAVLKAKIDAGGKDTVVVSSSKTIVIRDTLYRTVVDSNGYQKSTAVREDDKNYENQLNTLNRKYETLLRNQEVLLARQKQNIVVVNPVVALNEETKPAESITAVTTFDPVSSLVVVKDSLPSNSTELKIKPEVKSVVVPDVVKTILSEVHTQVFFDNNSAQINSGDTVRLQQLVEVLNENESLSVFLEGYTSKKGNSDYNNKLSLLRNDSVKQFLIERGVSVKRIFSQHHGVDSKSLNEAAARRVDVSIDVKD</sequence>
<dbReference type="EMBL" id="FNRD01000001">
    <property type="protein sequence ID" value="SDZ94466.1"/>
    <property type="molecule type" value="Genomic_DNA"/>
</dbReference>
<name>A0A1H3X503_9FLAO</name>
<protein>
    <submittedName>
        <fullName evidence="7">Outer membrane protein OmpA</fullName>
    </submittedName>
</protein>